<dbReference type="PROSITE" id="PS51077">
    <property type="entry name" value="HTH_ICLR"/>
    <property type="match status" value="1"/>
</dbReference>
<dbReference type="InterPro" id="IPR029016">
    <property type="entry name" value="GAF-like_dom_sf"/>
</dbReference>
<dbReference type="PANTHER" id="PTHR30136:SF23">
    <property type="entry name" value="DNA-BINDING TRANSCRIPTIONAL ACTIVATOR MHPR"/>
    <property type="match status" value="1"/>
</dbReference>
<evidence type="ECO:0000259" key="4">
    <source>
        <dbReference type="PROSITE" id="PS51077"/>
    </source>
</evidence>
<protein>
    <recommendedName>
        <fullName evidence="8">IclR family transcriptional regulator</fullName>
    </recommendedName>
</protein>
<dbReference type="Proteomes" id="UP001157167">
    <property type="component" value="Unassembled WGS sequence"/>
</dbReference>
<dbReference type="EMBL" id="BSPX01000020">
    <property type="protein sequence ID" value="GLT22168.1"/>
    <property type="molecule type" value="Genomic_DNA"/>
</dbReference>
<dbReference type="InterPro" id="IPR036390">
    <property type="entry name" value="WH_DNA-bd_sf"/>
</dbReference>
<keyword evidence="3" id="KW-0804">Transcription</keyword>
<name>A0ABQ6F9C0_9RHOO</name>
<evidence type="ECO:0008006" key="8">
    <source>
        <dbReference type="Google" id="ProtNLM"/>
    </source>
</evidence>
<dbReference type="Gene3D" id="3.30.450.40">
    <property type="match status" value="1"/>
</dbReference>
<dbReference type="RefSeq" id="WP_284187528.1">
    <property type="nucleotide sequence ID" value="NZ_BSPX01000020.1"/>
</dbReference>
<dbReference type="SUPFAM" id="SSF55781">
    <property type="entry name" value="GAF domain-like"/>
    <property type="match status" value="1"/>
</dbReference>
<reference evidence="7" key="1">
    <citation type="journal article" date="2019" name="Int. J. Syst. Evol. Microbiol.">
        <title>The Global Catalogue of Microorganisms (GCM) 10K type strain sequencing project: providing services to taxonomists for standard genome sequencing and annotation.</title>
        <authorList>
            <consortium name="The Broad Institute Genomics Platform"/>
            <consortium name="The Broad Institute Genome Sequencing Center for Infectious Disease"/>
            <person name="Wu L."/>
            <person name="Ma J."/>
        </authorList>
    </citation>
    <scope>NUCLEOTIDE SEQUENCE [LARGE SCALE GENOMIC DNA]</scope>
    <source>
        <strain evidence="7">NBRC 102407</strain>
    </source>
</reference>
<organism evidence="6 7">
    <name type="scientific">Zoogloea oryzae</name>
    <dbReference type="NCBI Taxonomy" id="310767"/>
    <lineage>
        <taxon>Bacteria</taxon>
        <taxon>Pseudomonadati</taxon>
        <taxon>Pseudomonadota</taxon>
        <taxon>Betaproteobacteria</taxon>
        <taxon>Rhodocyclales</taxon>
        <taxon>Zoogloeaceae</taxon>
        <taxon>Zoogloea</taxon>
    </lineage>
</organism>
<keyword evidence="1" id="KW-0805">Transcription regulation</keyword>
<gene>
    <name evidence="6" type="ORF">GCM10007933_16260</name>
</gene>
<evidence type="ECO:0000256" key="3">
    <source>
        <dbReference type="ARBA" id="ARBA00023163"/>
    </source>
</evidence>
<keyword evidence="2" id="KW-0238">DNA-binding</keyword>
<dbReference type="InterPro" id="IPR036388">
    <property type="entry name" value="WH-like_DNA-bd_sf"/>
</dbReference>
<comment type="caution">
    <text evidence="6">The sequence shown here is derived from an EMBL/GenBank/DDBJ whole genome shotgun (WGS) entry which is preliminary data.</text>
</comment>
<feature type="domain" description="IclR-ED" evidence="5">
    <location>
        <begin position="66"/>
        <end position="263"/>
    </location>
</feature>
<evidence type="ECO:0000259" key="5">
    <source>
        <dbReference type="PROSITE" id="PS51078"/>
    </source>
</evidence>
<dbReference type="InterPro" id="IPR014757">
    <property type="entry name" value="Tscrpt_reg_IclR_C"/>
</dbReference>
<dbReference type="SUPFAM" id="SSF46785">
    <property type="entry name" value="Winged helix' DNA-binding domain"/>
    <property type="match status" value="1"/>
</dbReference>
<keyword evidence="7" id="KW-1185">Reference proteome</keyword>
<dbReference type="PANTHER" id="PTHR30136">
    <property type="entry name" value="HELIX-TURN-HELIX TRANSCRIPTIONAL REGULATOR, ICLR FAMILY"/>
    <property type="match status" value="1"/>
</dbReference>
<evidence type="ECO:0000256" key="2">
    <source>
        <dbReference type="ARBA" id="ARBA00023125"/>
    </source>
</evidence>
<dbReference type="Pfam" id="PF01614">
    <property type="entry name" value="IclR_C"/>
    <property type="match status" value="1"/>
</dbReference>
<evidence type="ECO:0000313" key="7">
    <source>
        <dbReference type="Proteomes" id="UP001157167"/>
    </source>
</evidence>
<evidence type="ECO:0000256" key="1">
    <source>
        <dbReference type="ARBA" id="ARBA00023015"/>
    </source>
</evidence>
<evidence type="ECO:0000313" key="6">
    <source>
        <dbReference type="EMBL" id="GLT22168.1"/>
    </source>
</evidence>
<dbReference type="Gene3D" id="1.10.10.10">
    <property type="entry name" value="Winged helix-like DNA-binding domain superfamily/Winged helix DNA-binding domain"/>
    <property type="match status" value="1"/>
</dbReference>
<dbReference type="PROSITE" id="PS51078">
    <property type="entry name" value="ICLR_ED"/>
    <property type="match status" value="1"/>
</dbReference>
<dbReference type="InterPro" id="IPR050707">
    <property type="entry name" value="HTH_MetabolicPath_Reg"/>
</dbReference>
<dbReference type="SMART" id="SM00346">
    <property type="entry name" value="HTH_ICLR"/>
    <property type="match status" value="1"/>
</dbReference>
<dbReference type="InterPro" id="IPR005471">
    <property type="entry name" value="Tscrpt_reg_IclR_N"/>
</dbReference>
<dbReference type="Pfam" id="PF09339">
    <property type="entry name" value="HTH_IclR"/>
    <property type="match status" value="1"/>
</dbReference>
<accession>A0ABQ6F9C0</accession>
<sequence length="272" mass="30157">MKTIDALARGLEVLRSLEERRGQSLAELHRATGIPKPSLLRILDTLEQGGFAWRAIGDGRYRRRVSLIFRPGIDDELLRIGEIAAPFLEALRRKVIWPSDVLVHRNFRMEIVETSRRQSHLNVAVYAIGFRVEMFLSAPGRAYLAFCSDAERAAVLTDAAANPPLLVRARQVLAGELPAILDETRRLGYASRDPLFGGDGEKEMNVSDDGIDAIAVPAMHDGKVLATMNLVWPRKYRLKAQIVRNHLADLQETAAAIAAAAAEAETEKRSTE</sequence>
<proteinExistence type="predicted"/>
<feature type="domain" description="HTH iclR-type" evidence="4">
    <location>
        <begin position="4"/>
        <end position="65"/>
    </location>
</feature>